<dbReference type="PROSITE" id="PS50995">
    <property type="entry name" value="HTH_MARR_2"/>
    <property type="match status" value="1"/>
</dbReference>
<keyword evidence="3" id="KW-1185">Reference proteome</keyword>
<dbReference type="PANTHER" id="PTHR33164">
    <property type="entry name" value="TRANSCRIPTIONAL REGULATOR, MARR FAMILY"/>
    <property type="match status" value="1"/>
</dbReference>
<dbReference type="Pfam" id="PF12802">
    <property type="entry name" value="MarR_2"/>
    <property type="match status" value="1"/>
</dbReference>
<protein>
    <submittedName>
        <fullName evidence="2">MarR family transcriptional regulator</fullName>
    </submittedName>
</protein>
<dbReference type="InterPro" id="IPR039422">
    <property type="entry name" value="MarR/SlyA-like"/>
</dbReference>
<dbReference type="PANTHER" id="PTHR33164:SF101">
    <property type="entry name" value="TRANSCRIPTIONAL REPRESSOR MPRA"/>
    <property type="match status" value="1"/>
</dbReference>
<dbReference type="SMART" id="SM00347">
    <property type="entry name" value="HTH_MARR"/>
    <property type="match status" value="1"/>
</dbReference>
<organism evidence="2 3">
    <name type="scientific">Flaviaesturariibacter amylovorans</name>
    <dbReference type="NCBI Taxonomy" id="1084520"/>
    <lineage>
        <taxon>Bacteria</taxon>
        <taxon>Pseudomonadati</taxon>
        <taxon>Bacteroidota</taxon>
        <taxon>Chitinophagia</taxon>
        <taxon>Chitinophagales</taxon>
        <taxon>Chitinophagaceae</taxon>
        <taxon>Flaviaestuariibacter</taxon>
    </lineage>
</organism>
<comment type="caution">
    <text evidence="2">The sequence shown here is derived from an EMBL/GenBank/DDBJ whole genome shotgun (WGS) entry which is preliminary data.</text>
</comment>
<gene>
    <name evidence="2" type="ORF">GCM10023184_43530</name>
</gene>
<dbReference type="EMBL" id="BAABGY010000016">
    <property type="protein sequence ID" value="GAA4343282.1"/>
    <property type="molecule type" value="Genomic_DNA"/>
</dbReference>
<dbReference type="PRINTS" id="PR00598">
    <property type="entry name" value="HTHMARR"/>
</dbReference>
<evidence type="ECO:0000259" key="1">
    <source>
        <dbReference type="PROSITE" id="PS50995"/>
    </source>
</evidence>
<dbReference type="SUPFAM" id="SSF46785">
    <property type="entry name" value="Winged helix' DNA-binding domain"/>
    <property type="match status" value="1"/>
</dbReference>
<dbReference type="Proteomes" id="UP001501725">
    <property type="component" value="Unassembled WGS sequence"/>
</dbReference>
<reference evidence="3" key="1">
    <citation type="journal article" date="2019" name="Int. J. Syst. Evol. Microbiol.">
        <title>The Global Catalogue of Microorganisms (GCM) 10K type strain sequencing project: providing services to taxonomists for standard genome sequencing and annotation.</title>
        <authorList>
            <consortium name="The Broad Institute Genomics Platform"/>
            <consortium name="The Broad Institute Genome Sequencing Center for Infectious Disease"/>
            <person name="Wu L."/>
            <person name="Ma J."/>
        </authorList>
    </citation>
    <scope>NUCLEOTIDE SEQUENCE [LARGE SCALE GENOMIC DNA]</scope>
    <source>
        <strain evidence="3">JCM 17919</strain>
    </source>
</reference>
<name>A0ABP8HRP3_9BACT</name>
<accession>A0ABP8HRP3</accession>
<dbReference type="RefSeq" id="WP_345258086.1">
    <property type="nucleotide sequence ID" value="NZ_BAABGY010000016.1"/>
</dbReference>
<dbReference type="InterPro" id="IPR036388">
    <property type="entry name" value="WH-like_DNA-bd_sf"/>
</dbReference>
<dbReference type="Gene3D" id="1.10.10.10">
    <property type="entry name" value="Winged helix-like DNA-binding domain superfamily/Winged helix DNA-binding domain"/>
    <property type="match status" value="1"/>
</dbReference>
<evidence type="ECO:0000313" key="2">
    <source>
        <dbReference type="EMBL" id="GAA4343282.1"/>
    </source>
</evidence>
<evidence type="ECO:0000313" key="3">
    <source>
        <dbReference type="Proteomes" id="UP001501725"/>
    </source>
</evidence>
<feature type="domain" description="HTH marR-type" evidence="1">
    <location>
        <begin position="17"/>
        <end position="149"/>
    </location>
</feature>
<dbReference type="InterPro" id="IPR000835">
    <property type="entry name" value="HTH_MarR-typ"/>
</dbReference>
<proteinExistence type="predicted"/>
<sequence length="149" mass="17103">MGIEQDIHQKKFVSAKQKAMINLLYTYGWIMERVKHFLASEDITHQQFNILRILRGAAPEPLSTLQIRERMLDKMSDTSRIVDRLVAKELVQKCTCPKDKRLVDVTISPKGLALLEKIDKEGDHIEEIMGRLSEAEATQLSNMLDQLRG</sequence>
<dbReference type="InterPro" id="IPR036390">
    <property type="entry name" value="WH_DNA-bd_sf"/>
</dbReference>